<evidence type="ECO:0008006" key="3">
    <source>
        <dbReference type="Google" id="ProtNLM"/>
    </source>
</evidence>
<gene>
    <name evidence="1" type="ORF">SAMN06265355_12568</name>
</gene>
<sequence length="81" mass="8587">MTMAQSDGRAGSRNEVLCLAAGVADVVAEGLRVLTRRMPGPAEVRQELRARGELALRRSGAAPEAHMEVLARQAAARPHDG</sequence>
<evidence type="ECO:0000313" key="2">
    <source>
        <dbReference type="Proteomes" id="UP000198420"/>
    </source>
</evidence>
<keyword evidence="2" id="KW-1185">Reference proteome</keyword>
<dbReference type="EMBL" id="FZNP01000025">
    <property type="protein sequence ID" value="SNS70888.1"/>
    <property type="molecule type" value="Genomic_DNA"/>
</dbReference>
<evidence type="ECO:0000313" key="1">
    <source>
        <dbReference type="EMBL" id="SNS70888.1"/>
    </source>
</evidence>
<dbReference type="AlphaFoldDB" id="A0A239GQ22"/>
<name>A0A239GQ22_9ACTN</name>
<reference evidence="2" key="1">
    <citation type="submission" date="2017-06" db="EMBL/GenBank/DDBJ databases">
        <authorList>
            <person name="Varghese N."/>
            <person name="Submissions S."/>
        </authorList>
    </citation>
    <scope>NUCLEOTIDE SEQUENCE [LARGE SCALE GENOMIC DNA]</scope>
    <source>
        <strain evidence="2">DSM 44485</strain>
    </source>
</reference>
<dbReference type="Proteomes" id="UP000198420">
    <property type="component" value="Unassembled WGS sequence"/>
</dbReference>
<accession>A0A239GQ22</accession>
<organism evidence="1 2">
    <name type="scientific">Actinomadura mexicana</name>
    <dbReference type="NCBI Taxonomy" id="134959"/>
    <lineage>
        <taxon>Bacteria</taxon>
        <taxon>Bacillati</taxon>
        <taxon>Actinomycetota</taxon>
        <taxon>Actinomycetes</taxon>
        <taxon>Streptosporangiales</taxon>
        <taxon>Thermomonosporaceae</taxon>
        <taxon>Actinomadura</taxon>
    </lineage>
</organism>
<protein>
    <recommendedName>
        <fullName evidence="3">Polyprenyl synthetase</fullName>
    </recommendedName>
</protein>
<proteinExistence type="predicted"/>